<comment type="caution">
    <text evidence="2">The sequence shown here is derived from an EMBL/GenBank/DDBJ whole genome shotgun (WGS) entry which is preliminary data.</text>
</comment>
<protein>
    <submittedName>
        <fullName evidence="2">Uncharacterized protein</fullName>
    </submittedName>
</protein>
<organism evidence="2 3">
    <name type="scientific">Zophobas morio</name>
    <dbReference type="NCBI Taxonomy" id="2755281"/>
    <lineage>
        <taxon>Eukaryota</taxon>
        <taxon>Metazoa</taxon>
        <taxon>Ecdysozoa</taxon>
        <taxon>Arthropoda</taxon>
        <taxon>Hexapoda</taxon>
        <taxon>Insecta</taxon>
        <taxon>Pterygota</taxon>
        <taxon>Neoptera</taxon>
        <taxon>Endopterygota</taxon>
        <taxon>Coleoptera</taxon>
        <taxon>Polyphaga</taxon>
        <taxon>Cucujiformia</taxon>
        <taxon>Tenebrionidae</taxon>
        <taxon>Zophobas</taxon>
    </lineage>
</organism>
<evidence type="ECO:0000313" key="2">
    <source>
        <dbReference type="EMBL" id="KAJ3652248.1"/>
    </source>
</evidence>
<evidence type="ECO:0000256" key="1">
    <source>
        <dbReference type="SAM" id="MobiDB-lite"/>
    </source>
</evidence>
<evidence type="ECO:0000313" key="3">
    <source>
        <dbReference type="Proteomes" id="UP001168821"/>
    </source>
</evidence>
<dbReference type="EMBL" id="JALNTZ010000005">
    <property type="protein sequence ID" value="KAJ3652248.1"/>
    <property type="molecule type" value="Genomic_DNA"/>
</dbReference>
<proteinExistence type="predicted"/>
<reference evidence="2" key="1">
    <citation type="journal article" date="2023" name="G3 (Bethesda)">
        <title>Whole genome assemblies of Zophobas morio and Tenebrio molitor.</title>
        <authorList>
            <person name="Kaur S."/>
            <person name="Stinson S.A."/>
            <person name="diCenzo G.C."/>
        </authorList>
    </citation>
    <scope>NUCLEOTIDE SEQUENCE</scope>
    <source>
        <strain evidence="2">QUZm001</strain>
    </source>
</reference>
<keyword evidence="3" id="KW-1185">Reference proteome</keyword>
<feature type="region of interest" description="Disordered" evidence="1">
    <location>
        <begin position="1"/>
        <end position="36"/>
    </location>
</feature>
<dbReference type="Proteomes" id="UP001168821">
    <property type="component" value="Unassembled WGS sequence"/>
</dbReference>
<dbReference type="AlphaFoldDB" id="A0AA38IB59"/>
<accession>A0AA38IB59</accession>
<name>A0AA38IB59_9CUCU</name>
<gene>
    <name evidence="2" type="ORF">Zmor_018229</name>
</gene>
<sequence length="124" mass="14312">MRRFRHGLPPTGTQKPRRKNGEKSGTPNGSTGLLGFPMERINTGKAKKQQQRHRITHNQKYNLLLEALEKKWSVLSKRSKGSDRFYPRQNHPRFAHVCFLGVVGCQPLLLLTNRFLCARNSFEI</sequence>